<evidence type="ECO:0000313" key="3">
    <source>
        <dbReference type="Proteomes" id="UP001469553"/>
    </source>
</evidence>
<evidence type="ECO:0000256" key="1">
    <source>
        <dbReference type="SAM" id="MobiDB-lite"/>
    </source>
</evidence>
<gene>
    <name evidence="2" type="ORF">AMECASPLE_036873</name>
</gene>
<evidence type="ECO:0000313" key="2">
    <source>
        <dbReference type="EMBL" id="MEQ2309274.1"/>
    </source>
</evidence>
<keyword evidence="3" id="KW-1185">Reference proteome</keyword>
<dbReference type="Proteomes" id="UP001469553">
    <property type="component" value="Unassembled WGS sequence"/>
</dbReference>
<name>A0ABV0ZTM9_9TELE</name>
<protein>
    <submittedName>
        <fullName evidence="2">Uncharacterized protein</fullName>
    </submittedName>
</protein>
<sequence length="55" mass="6029">MTPGSSDIMSNKTSEPWLSDGDVTNRLTVFVLLRPRANGGISYTLQSCRFQLPIG</sequence>
<dbReference type="EMBL" id="JAHRIP010071836">
    <property type="protein sequence ID" value="MEQ2309274.1"/>
    <property type="molecule type" value="Genomic_DNA"/>
</dbReference>
<accession>A0ABV0ZTM9</accession>
<feature type="region of interest" description="Disordered" evidence="1">
    <location>
        <begin position="1"/>
        <end position="20"/>
    </location>
</feature>
<comment type="caution">
    <text evidence="2">The sequence shown here is derived from an EMBL/GenBank/DDBJ whole genome shotgun (WGS) entry which is preliminary data.</text>
</comment>
<reference evidence="2 3" key="1">
    <citation type="submission" date="2021-06" db="EMBL/GenBank/DDBJ databases">
        <authorList>
            <person name="Palmer J.M."/>
        </authorList>
    </citation>
    <scope>NUCLEOTIDE SEQUENCE [LARGE SCALE GENOMIC DNA]</scope>
    <source>
        <strain evidence="2 3">AS_MEX2019</strain>
        <tissue evidence="2">Muscle</tissue>
    </source>
</reference>
<proteinExistence type="predicted"/>
<organism evidence="2 3">
    <name type="scientific">Ameca splendens</name>
    <dbReference type="NCBI Taxonomy" id="208324"/>
    <lineage>
        <taxon>Eukaryota</taxon>
        <taxon>Metazoa</taxon>
        <taxon>Chordata</taxon>
        <taxon>Craniata</taxon>
        <taxon>Vertebrata</taxon>
        <taxon>Euteleostomi</taxon>
        <taxon>Actinopterygii</taxon>
        <taxon>Neopterygii</taxon>
        <taxon>Teleostei</taxon>
        <taxon>Neoteleostei</taxon>
        <taxon>Acanthomorphata</taxon>
        <taxon>Ovalentaria</taxon>
        <taxon>Atherinomorphae</taxon>
        <taxon>Cyprinodontiformes</taxon>
        <taxon>Goodeidae</taxon>
        <taxon>Ameca</taxon>
    </lineage>
</organism>
<feature type="non-terminal residue" evidence="2">
    <location>
        <position position="55"/>
    </location>
</feature>
<feature type="compositionally biased region" description="Polar residues" evidence="1">
    <location>
        <begin position="1"/>
        <end position="16"/>
    </location>
</feature>